<reference evidence="1 2" key="1">
    <citation type="journal article" date="2017" name="BMC Microbiol.">
        <title>Comparative genomics of Enterococcus spp. isolated from bovine feces.</title>
        <authorList>
            <person name="Beukers A.G."/>
            <person name="Zaheer R."/>
            <person name="Goji N."/>
            <person name="Amoako K.K."/>
            <person name="Chaves A.V."/>
            <person name="Ward M.P."/>
            <person name="McAllister T.A."/>
        </authorList>
    </citation>
    <scope>NUCLEOTIDE SEQUENCE [LARGE SCALE GENOMIC DNA]</scope>
    <source>
        <strain evidence="1 2">F1129D 143</strain>
    </source>
</reference>
<dbReference type="EMBL" id="MJEA01000010">
    <property type="protein sequence ID" value="OQO69574.1"/>
    <property type="molecule type" value="Genomic_DNA"/>
</dbReference>
<proteinExistence type="predicted"/>
<dbReference type="STRING" id="112904.BH747_09900"/>
<dbReference type="RefSeq" id="WP_081184273.1">
    <property type="nucleotide sequence ID" value="NZ_MJEA01000010.1"/>
</dbReference>
<sequence>MYKITNEVYLEKEGYGILNIDYLGSPFFKYIIEEEQPRLLPSIYFIHPLAKTVKVKNLNRDSSLFVQLSEELKKVLQTKGLNNENKK</sequence>
<dbReference type="OrthoDB" id="2197192at2"/>
<name>A0A1V8YJ84_9ENTE</name>
<dbReference type="AlphaFoldDB" id="A0A1V8YJ84"/>
<evidence type="ECO:0000313" key="1">
    <source>
        <dbReference type="EMBL" id="OQO69574.1"/>
    </source>
</evidence>
<gene>
    <name evidence="1" type="ORF">BH747_09900</name>
</gene>
<organism evidence="1 2">
    <name type="scientific">Enterococcus villorum</name>
    <dbReference type="NCBI Taxonomy" id="112904"/>
    <lineage>
        <taxon>Bacteria</taxon>
        <taxon>Bacillati</taxon>
        <taxon>Bacillota</taxon>
        <taxon>Bacilli</taxon>
        <taxon>Lactobacillales</taxon>
        <taxon>Enterococcaceae</taxon>
        <taxon>Enterococcus</taxon>
    </lineage>
</organism>
<evidence type="ECO:0000313" key="2">
    <source>
        <dbReference type="Proteomes" id="UP000192477"/>
    </source>
</evidence>
<protein>
    <submittedName>
        <fullName evidence="1">Uncharacterized protein</fullName>
    </submittedName>
</protein>
<comment type="caution">
    <text evidence="1">The sequence shown here is derived from an EMBL/GenBank/DDBJ whole genome shotgun (WGS) entry which is preliminary data.</text>
</comment>
<accession>A0A1V8YJ84</accession>
<dbReference type="Proteomes" id="UP000192477">
    <property type="component" value="Unassembled WGS sequence"/>
</dbReference>